<dbReference type="Pfam" id="PF01112">
    <property type="entry name" value="Asparaginase_2"/>
    <property type="match status" value="1"/>
</dbReference>
<dbReference type="EMBL" id="JAEHFX010000003">
    <property type="protein sequence ID" value="MBK0403109.1"/>
    <property type="molecule type" value="Genomic_DNA"/>
</dbReference>
<dbReference type="RefSeq" id="WP_200505844.1">
    <property type="nucleotide sequence ID" value="NZ_JAEHFX010000003.1"/>
</dbReference>
<organism evidence="2 3">
    <name type="scientific">Adhaeribacter terrigena</name>
    <dbReference type="NCBI Taxonomy" id="2793070"/>
    <lineage>
        <taxon>Bacteria</taxon>
        <taxon>Pseudomonadati</taxon>
        <taxon>Bacteroidota</taxon>
        <taxon>Cytophagia</taxon>
        <taxon>Cytophagales</taxon>
        <taxon>Hymenobacteraceae</taxon>
        <taxon>Adhaeribacter</taxon>
    </lineage>
</organism>
<dbReference type="CDD" id="cd04701">
    <property type="entry name" value="Asparaginase_2"/>
    <property type="match status" value="1"/>
</dbReference>
<name>A0ABS1C1A6_9BACT</name>
<evidence type="ECO:0000256" key="1">
    <source>
        <dbReference type="SAM" id="MobiDB-lite"/>
    </source>
</evidence>
<accession>A0ABS1C1A6</accession>
<sequence>MNTFALALHGGAGTITRQLMSVEDEKRYLHELENALQTGRALLAAGHSALDAVEATVMCLENCELFNAGKGSVFTKAGKHEMDASIMSGVDLKAGAVSGVRNVKNPIKLAHCVMKHSDHVLLSYPGAEDFARQLKLEFEPETYFFNQLRYDQWQQIRDTDTYQLDHSESPAPETNRQTPEHPDKKFGTVGAVALDLAGNLAAATSTGGMTNKNYNRIGDTPIIGAGTYANNATCAISCTGHGEFFMRAVVAHDISCLMEYRGLALQEACKLVVNDKLVKFGGEGGLIAIDRHGNIALPFNSEGMYRASCKNNEPAFVAIYKD</sequence>
<dbReference type="PANTHER" id="PTHR10188">
    <property type="entry name" value="L-ASPARAGINASE"/>
    <property type="match status" value="1"/>
</dbReference>
<reference evidence="2 3" key="1">
    <citation type="submission" date="2020-12" db="EMBL/GenBank/DDBJ databases">
        <title>Bacterial novel species Adhaeribacter sp. BT258 isolated from soil.</title>
        <authorList>
            <person name="Jung H.-Y."/>
        </authorList>
    </citation>
    <scope>NUCLEOTIDE SEQUENCE [LARGE SCALE GENOMIC DNA]</scope>
    <source>
        <strain evidence="2 3">BT258</strain>
    </source>
</reference>
<feature type="region of interest" description="Disordered" evidence="1">
    <location>
        <begin position="162"/>
        <end position="183"/>
    </location>
</feature>
<protein>
    <submittedName>
        <fullName evidence="2">Isoaspartyl peptidase/L-asparaginase</fullName>
    </submittedName>
</protein>
<proteinExistence type="predicted"/>
<evidence type="ECO:0000313" key="3">
    <source>
        <dbReference type="Proteomes" id="UP000644147"/>
    </source>
</evidence>
<dbReference type="Gene3D" id="3.60.20.30">
    <property type="entry name" value="(Glycosyl)asparaginase"/>
    <property type="match status" value="1"/>
</dbReference>
<gene>
    <name evidence="2" type="ORF">I5M27_08945</name>
</gene>
<dbReference type="PANTHER" id="PTHR10188:SF6">
    <property type="entry name" value="N(4)-(BETA-N-ACETYLGLUCOSAMINYL)-L-ASPARAGINASE"/>
    <property type="match status" value="1"/>
</dbReference>
<evidence type="ECO:0000313" key="2">
    <source>
        <dbReference type="EMBL" id="MBK0403109.1"/>
    </source>
</evidence>
<comment type="caution">
    <text evidence="2">The sequence shown here is derived from an EMBL/GenBank/DDBJ whole genome shotgun (WGS) entry which is preliminary data.</text>
</comment>
<dbReference type="InterPro" id="IPR000246">
    <property type="entry name" value="Peptidase_T2"/>
</dbReference>
<dbReference type="SUPFAM" id="SSF56235">
    <property type="entry name" value="N-terminal nucleophile aminohydrolases (Ntn hydrolases)"/>
    <property type="match status" value="1"/>
</dbReference>
<dbReference type="Proteomes" id="UP000644147">
    <property type="component" value="Unassembled WGS sequence"/>
</dbReference>
<dbReference type="InterPro" id="IPR029055">
    <property type="entry name" value="Ntn_hydrolases_N"/>
</dbReference>
<keyword evidence="3" id="KW-1185">Reference proteome</keyword>